<dbReference type="InterPro" id="IPR011991">
    <property type="entry name" value="ArsR-like_HTH"/>
</dbReference>
<dbReference type="CDD" id="cd06529">
    <property type="entry name" value="S24_LexA-like"/>
    <property type="match status" value="1"/>
</dbReference>
<evidence type="ECO:0000256" key="6">
    <source>
        <dbReference type="ARBA" id="ARBA00023236"/>
    </source>
</evidence>
<evidence type="ECO:0000256" key="1">
    <source>
        <dbReference type="ARBA" id="ARBA00007484"/>
    </source>
</evidence>
<gene>
    <name evidence="9" type="primary">lexA_2</name>
    <name evidence="9" type="ORF">Dalu01_02381</name>
</gene>
<evidence type="ECO:0000259" key="8">
    <source>
        <dbReference type="Pfam" id="PF00717"/>
    </source>
</evidence>
<keyword evidence="10" id="KW-1185">Reference proteome</keyword>
<dbReference type="InterPro" id="IPR039418">
    <property type="entry name" value="LexA-like"/>
</dbReference>
<evidence type="ECO:0000256" key="5">
    <source>
        <dbReference type="ARBA" id="ARBA00023204"/>
    </source>
</evidence>
<keyword evidence="6" id="KW-0742">SOS response</keyword>
<dbReference type="InterPro" id="IPR015927">
    <property type="entry name" value="Peptidase_S24_S26A/B/C"/>
</dbReference>
<dbReference type="PRINTS" id="PR00726">
    <property type="entry name" value="LEXASERPTASE"/>
</dbReference>
<dbReference type="InterPro" id="IPR036286">
    <property type="entry name" value="LexA/Signal_pep-like_sf"/>
</dbReference>
<dbReference type="InterPro" id="IPR006197">
    <property type="entry name" value="Peptidase_S24_LexA"/>
</dbReference>
<keyword evidence="2" id="KW-0227">DNA damage</keyword>
<protein>
    <submittedName>
        <fullName evidence="9">LexA repressor</fullName>
    </submittedName>
</protein>
<dbReference type="InterPro" id="IPR050077">
    <property type="entry name" value="LexA_repressor"/>
</dbReference>
<keyword evidence="5" id="KW-0234">DNA repair</keyword>
<dbReference type="Gene3D" id="2.10.109.10">
    <property type="entry name" value="Umud Fragment, subunit A"/>
    <property type="match status" value="1"/>
</dbReference>
<dbReference type="CDD" id="cd00090">
    <property type="entry name" value="HTH_ARSR"/>
    <property type="match status" value="1"/>
</dbReference>
<evidence type="ECO:0000256" key="3">
    <source>
        <dbReference type="ARBA" id="ARBA00022801"/>
    </source>
</evidence>
<evidence type="ECO:0000256" key="2">
    <source>
        <dbReference type="ARBA" id="ARBA00022763"/>
    </source>
</evidence>
<dbReference type="RefSeq" id="WP_345454880.1">
    <property type="nucleotide sequence ID" value="NZ_BAABRV010000005.1"/>
</dbReference>
<dbReference type="EMBL" id="BAABRV010000005">
    <property type="protein sequence ID" value="GAA5533973.1"/>
    <property type="molecule type" value="Genomic_DNA"/>
</dbReference>
<dbReference type="Proteomes" id="UP001404956">
    <property type="component" value="Unassembled WGS sequence"/>
</dbReference>
<reference evidence="9 10" key="1">
    <citation type="submission" date="2024-02" db="EMBL/GenBank/DDBJ databases">
        <title>Deinococcus aluminii NBRC 112889.</title>
        <authorList>
            <person name="Ichikawa N."/>
            <person name="Katano-Makiyama Y."/>
            <person name="Hidaka K."/>
        </authorList>
    </citation>
    <scope>NUCLEOTIDE SEQUENCE [LARGE SCALE GENOMIC DNA]</scope>
    <source>
        <strain evidence="9 10">NBRC 112889</strain>
    </source>
</reference>
<dbReference type="Pfam" id="PF00717">
    <property type="entry name" value="Peptidase_S24"/>
    <property type="match status" value="1"/>
</dbReference>
<keyword evidence="3 7" id="KW-0378">Hydrolase</keyword>
<organism evidence="9 10">
    <name type="scientific">Deinococcus aluminii</name>
    <dbReference type="NCBI Taxonomy" id="1656885"/>
    <lineage>
        <taxon>Bacteria</taxon>
        <taxon>Thermotogati</taxon>
        <taxon>Deinococcota</taxon>
        <taxon>Deinococci</taxon>
        <taxon>Deinococcales</taxon>
        <taxon>Deinococcaceae</taxon>
        <taxon>Deinococcus</taxon>
    </lineage>
</organism>
<dbReference type="SUPFAM" id="SSF51306">
    <property type="entry name" value="LexA/Signal peptidase"/>
    <property type="match status" value="1"/>
</dbReference>
<dbReference type="InterPro" id="IPR036390">
    <property type="entry name" value="WH_DNA-bd_sf"/>
</dbReference>
<dbReference type="PANTHER" id="PTHR33516:SF2">
    <property type="entry name" value="LEXA REPRESSOR-RELATED"/>
    <property type="match status" value="1"/>
</dbReference>
<sequence length="209" mass="22458">MPPDLTRTRTLILQAVLRLGAQATLDAVAAHVGLTKQAVSYQAGILRNLGYLERAATRYAPLVPTDRARLMLGEGLPIYGQIAAGPPTLAEQAPDDFTPSLESLLGMKPGDFLLRVRGDSMTGVGVLDGDYVIVRPTQEVHDGEVAVVLVPGENAATLKRLYHFGPDIILMAENPAIPRMTFPAEEVRVQGKMVGRVGVGVPRVSARWD</sequence>
<evidence type="ECO:0000256" key="4">
    <source>
        <dbReference type="ARBA" id="ARBA00022813"/>
    </source>
</evidence>
<evidence type="ECO:0000313" key="9">
    <source>
        <dbReference type="EMBL" id="GAA5533973.1"/>
    </source>
</evidence>
<keyword evidence="4 7" id="KW-0068">Autocatalytic cleavage</keyword>
<name>A0ABP9XF25_9DEIO</name>
<dbReference type="SUPFAM" id="SSF46785">
    <property type="entry name" value="Winged helix' DNA-binding domain"/>
    <property type="match status" value="1"/>
</dbReference>
<evidence type="ECO:0000313" key="10">
    <source>
        <dbReference type="Proteomes" id="UP001404956"/>
    </source>
</evidence>
<feature type="domain" description="Peptidase S24/S26A/S26B/S26C" evidence="8">
    <location>
        <begin position="77"/>
        <end position="194"/>
    </location>
</feature>
<dbReference type="Gene3D" id="1.10.10.10">
    <property type="entry name" value="Winged helix-like DNA-binding domain superfamily/Winged helix DNA-binding domain"/>
    <property type="match status" value="1"/>
</dbReference>
<proteinExistence type="inferred from homology"/>
<evidence type="ECO:0000256" key="7">
    <source>
        <dbReference type="RuleBase" id="RU003991"/>
    </source>
</evidence>
<dbReference type="InterPro" id="IPR036388">
    <property type="entry name" value="WH-like_DNA-bd_sf"/>
</dbReference>
<comment type="caution">
    <text evidence="9">The sequence shown here is derived from an EMBL/GenBank/DDBJ whole genome shotgun (WGS) entry which is preliminary data.</text>
</comment>
<dbReference type="PANTHER" id="PTHR33516">
    <property type="entry name" value="LEXA REPRESSOR"/>
    <property type="match status" value="1"/>
</dbReference>
<comment type="similarity">
    <text evidence="1 7">Belongs to the peptidase S24 family.</text>
</comment>
<accession>A0ABP9XF25</accession>